<dbReference type="PANTHER" id="PTHR21308:SF8">
    <property type="entry name" value="PHYTANOYL-COA DIOXYGENASE FAMILY PROTEIN (AFU_ORTHOLOGUE AFUA_2G09620)"/>
    <property type="match status" value="1"/>
</dbReference>
<dbReference type="Gene3D" id="2.60.120.620">
    <property type="entry name" value="q2cbj1_9rhob like domain"/>
    <property type="match status" value="1"/>
</dbReference>
<gene>
    <name evidence="1" type="ORF">ALO91_101891</name>
</gene>
<dbReference type="GO" id="GO:0001561">
    <property type="term" value="P:fatty acid alpha-oxidation"/>
    <property type="evidence" value="ECO:0007669"/>
    <property type="project" value="InterPro"/>
</dbReference>
<sequence>MNQSHGVFARADQVQLKNFVPVCEQRVNYADYPLCADVICNVPIYQAQALRDGDRQTVLNELHRLFSDGPGVVVVRQAYSDPAVVDRHTQVFEAIFAQEAASGVAADHFAKAGSNGRIWNALQKAALLAPMSFAEYYANPVMGLIAESWLGPGFQVTAQVNVVHPGGEAQQPHRDYHLGFQVAEVVERFPLPLHMLSQYLTLQGAIAHTDMPVETGPTLLLPFSQRYELGYLAWRRPEFIHYFEQHAVQLPLSKGDMLFFNQALFHAAGTNLTSDQHRMANLLQISSAFGKTMEMLDRDRMMLALYPCLLQMQIDHKLNPEEMAAVIACTADGYSFPTNLDTDPPISGLAPQTGQQLMTQALNELWPTATFAARVDLMRTKRRP</sequence>
<dbReference type="InterPro" id="IPR008775">
    <property type="entry name" value="Phytyl_CoA_dOase-like"/>
</dbReference>
<name>A0A0L8IXB0_PSESX</name>
<evidence type="ECO:0000313" key="2">
    <source>
        <dbReference type="Proteomes" id="UP000050297"/>
    </source>
</evidence>
<dbReference type="PANTHER" id="PTHR21308">
    <property type="entry name" value="PHYTANOYL-COA ALPHA-HYDROXYLASE"/>
    <property type="match status" value="1"/>
</dbReference>
<dbReference type="PATRIC" id="fig|199198.4.peg.1688"/>
<dbReference type="GO" id="GO:0048244">
    <property type="term" value="F:phytanoyl-CoA dioxygenase activity"/>
    <property type="evidence" value="ECO:0007669"/>
    <property type="project" value="InterPro"/>
</dbReference>
<dbReference type="EMBL" id="LJPM01000216">
    <property type="protein sequence ID" value="KPW21633.1"/>
    <property type="molecule type" value="Genomic_DNA"/>
</dbReference>
<dbReference type="Pfam" id="PF05721">
    <property type="entry name" value="PhyH"/>
    <property type="match status" value="1"/>
</dbReference>
<dbReference type="Proteomes" id="UP000050297">
    <property type="component" value="Unassembled WGS sequence"/>
</dbReference>
<accession>A0A0L8IXB0</accession>
<proteinExistence type="predicted"/>
<reference evidence="1 2" key="1">
    <citation type="submission" date="2015-09" db="EMBL/GenBank/DDBJ databases">
        <title>Genome announcement of multiple Pseudomonas syringae strains.</title>
        <authorList>
            <person name="Thakur S."/>
            <person name="Wang P.W."/>
            <person name="Gong Y."/>
            <person name="Weir B.S."/>
            <person name="Guttman D.S."/>
        </authorList>
    </citation>
    <scope>NUCLEOTIDE SEQUENCE [LARGE SCALE GENOMIC DNA]</scope>
    <source>
        <strain evidence="1 2">ICMP2802</strain>
    </source>
</reference>
<dbReference type="RefSeq" id="WP_003403450.1">
    <property type="nucleotide sequence ID" value="NZ_LGAR01000024.1"/>
</dbReference>
<organism evidence="1 2">
    <name type="scientific">Pseudomonas syringae pv. aceris</name>
    <dbReference type="NCBI Taxonomy" id="199198"/>
    <lineage>
        <taxon>Bacteria</taxon>
        <taxon>Pseudomonadati</taxon>
        <taxon>Pseudomonadota</taxon>
        <taxon>Gammaproteobacteria</taxon>
        <taxon>Pseudomonadales</taxon>
        <taxon>Pseudomonadaceae</taxon>
        <taxon>Pseudomonas</taxon>
        <taxon>Pseudomonas syringae</taxon>
    </lineage>
</organism>
<dbReference type="InterPro" id="IPR047128">
    <property type="entry name" value="PhyH"/>
</dbReference>
<comment type="caution">
    <text evidence="1">The sequence shown here is derived from an EMBL/GenBank/DDBJ whole genome shotgun (WGS) entry which is preliminary data.</text>
</comment>
<protein>
    <submittedName>
        <fullName evidence="1">Protein involved in biosynthesis of mitomycin antibiotics/polyketide fumonisin</fullName>
    </submittedName>
</protein>
<evidence type="ECO:0000313" key="1">
    <source>
        <dbReference type="EMBL" id="KPW21633.1"/>
    </source>
</evidence>
<dbReference type="SUPFAM" id="SSF51197">
    <property type="entry name" value="Clavaminate synthase-like"/>
    <property type="match status" value="1"/>
</dbReference>
<dbReference type="AlphaFoldDB" id="A0A0L8IXB0"/>